<feature type="region of interest" description="Disordered" evidence="1">
    <location>
        <begin position="24"/>
        <end position="50"/>
    </location>
</feature>
<proteinExistence type="predicted"/>
<dbReference type="OrthoDB" id="9898538at2759"/>
<reference evidence="2" key="1">
    <citation type="submission" date="2020-07" db="EMBL/GenBank/DDBJ databases">
        <title>Clarias magur genome sequencing, assembly and annotation.</title>
        <authorList>
            <person name="Kushwaha B."/>
            <person name="Kumar R."/>
            <person name="Das P."/>
            <person name="Joshi C.G."/>
            <person name="Kumar D."/>
            <person name="Nagpure N.S."/>
            <person name="Pandey M."/>
            <person name="Agarwal S."/>
            <person name="Srivastava S."/>
            <person name="Singh M."/>
            <person name="Sahoo L."/>
            <person name="Jayasankar P."/>
            <person name="Meher P.K."/>
            <person name="Koringa P.G."/>
            <person name="Iquebal M.A."/>
            <person name="Das S.P."/>
            <person name="Bit A."/>
            <person name="Patnaik S."/>
            <person name="Patel N."/>
            <person name="Shah T.M."/>
            <person name="Hinsu A."/>
            <person name="Jena J.K."/>
        </authorList>
    </citation>
    <scope>NUCLEOTIDE SEQUENCE</scope>
    <source>
        <strain evidence="2">CIFAMagur01</strain>
        <tissue evidence="2">Testis</tissue>
    </source>
</reference>
<dbReference type="PANTHER" id="PTHR21555">
    <property type="entry name" value="SPECIFICALLY ANDROGEN-REGULATED GENE PROTEIN"/>
    <property type="match status" value="1"/>
</dbReference>
<dbReference type="AlphaFoldDB" id="A0A8J4WW62"/>
<dbReference type="Proteomes" id="UP000727407">
    <property type="component" value="Unassembled WGS sequence"/>
</dbReference>
<dbReference type="PANTHER" id="PTHR21555:SF0">
    <property type="entry name" value="SPECIFICALLY ANDROGEN-REGULATED GENE PROTEIN"/>
    <property type="match status" value="1"/>
</dbReference>
<feature type="compositionally biased region" description="Low complexity" evidence="1">
    <location>
        <begin position="31"/>
        <end position="48"/>
    </location>
</feature>
<sequence length="118" mass="12672">RVASSLPEAAARFFDLSVSRAMPVRNSRPCDSASGSSLSKNSAGSSDSVISINPGYSNNMMEHLSSEERECLMFLEETIESLETENDGGVSNGGPARPAHYLNNKMAHLSSIRPVKPE</sequence>
<feature type="non-terminal residue" evidence="2">
    <location>
        <position position="118"/>
    </location>
</feature>
<comment type="caution">
    <text evidence="2">The sequence shown here is derived from an EMBL/GenBank/DDBJ whole genome shotgun (WGS) entry which is preliminary data.</text>
</comment>
<accession>A0A8J4WW62</accession>
<feature type="non-terminal residue" evidence="2">
    <location>
        <position position="1"/>
    </location>
</feature>
<gene>
    <name evidence="2" type="ORF">DAT39_016805</name>
</gene>
<dbReference type="InterPro" id="IPR026152">
    <property type="entry name" value="SARG"/>
</dbReference>
<evidence type="ECO:0000313" key="2">
    <source>
        <dbReference type="EMBL" id="KAF5893492.1"/>
    </source>
</evidence>
<evidence type="ECO:0000256" key="1">
    <source>
        <dbReference type="SAM" id="MobiDB-lite"/>
    </source>
</evidence>
<evidence type="ECO:0000313" key="3">
    <source>
        <dbReference type="Proteomes" id="UP000727407"/>
    </source>
</evidence>
<dbReference type="Pfam" id="PF15385">
    <property type="entry name" value="SARG"/>
    <property type="match status" value="1"/>
</dbReference>
<organism evidence="2 3">
    <name type="scientific">Clarias magur</name>
    <name type="common">Asian catfish</name>
    <name type="synonym">Macropteronotus magur</name>
    <dbReference type="NCBI Taxonomy" id="1594786"/>
    <lineage>
        <taxon>Eukaryota</taxon>
        <taxon>Metazoa</taxon>
        <taxon>Chordata</taxon>
        <taxon>Craniata</taxon>
        <taxon>Vertebrata</taxon>
        <taxon>Euteleostomi</taxon>
        <taxon>Actinopterygii</taxon>
        <taxon>Neopterygii</taxon>
        <taxon>Teleostei</taxon>
        <taxon>Ostariophysi</taxon>
        <taxon>Siluriformes</taxon>
        <taxon>Clariidae</taxon>
        <taxon>Clarias</taxon>
    </lineage>
</organism>
<dbReference type="EMBL" id="QNUK01000431">
    <property type="protein sequence ID" value="KAF5893492.1"/>
    <property type="molecule type" value="Genomic_DNA"/>
</dbReference>
<protein>
    <submittedName>
        <fullName evidence="2">Specifically androgen-regulated protein</fullName>
    </submittedName>
</protein>
<name>A0A8J4WW62_CLAMG</name>
<keyword evidence="3" id="KW-1185">Reference proteome</keyword>